<dbReference type="AlphaFoldDB" id="A0A0K6GB36"/>
<evidence type="ECO:0000313" key="2">
    <source>
        <dbReference type="Proteomes" id="UP000044841"/>
    </source>
</evidence>
<protein>
    <submittedName>
        <fullName evidence="1">Uncharacterized protein</fullName>
    </submittedName>
</protein>
<accession>A0A0K6GB36</accession>
<dbReference type="Proteomes" id="UP000044841">
    <property type="component" value="Unassembled WGS sequence"/>
</dbReference>
<proteinExistence type="predicted"/>
<gene>
    <name evidence="1" type="ORF">RSOLAG22IIIB_12038</name>
</gene>
<dbReference type="EMBL" id="CYGV01001620">
    <property type="protein sequence ID" value="CUA75837.1"/>
    <property type="molecule type" value="Genomic_DNA"/>
</dbReference>
<name>A0A0K6GB36_9AGAM</name>
<keyword evidence="2" id="KW-1185">Reference proteome</keyword>
<sequence length="127" mass="14177">MFSFPATQQPGFCTSIVANPDLSGRGIRVSIYLGTIISLILSVLVSPRRIWTLGEGSRYTLITSTALKISAIIAWKTNGFSLFDGLIVTMSDGKLSCVQYRFSAISRFHNQLFQSPLLRFYDWGFQV</sequence>
<evidence type="ECO:0000313" key="1">
    <source>
        <dbReference type="EMBL" id="CUA75837.1"/>
    </source>
</evidence>
<reference evidence="1 2" key="1">
    <citation type="submission" date="2015-07" db="EMBL/GenBank/DDBJ databases">
        <authorList>
            <person name="Noorani M."/>
        </authorList>
    </citation>
    <scope>NUCLEOTIDE SEQUENCE [LARGE SCALE GENOMIC DNA]</scope>
    <source>
        <strain evidence="1">BBA 69670</strain>
    </source>
</reference>
<organism evidence="1 2">
    <name type="scientific">Rhizoctonia solani</name>
    <dbReference type="NCBI Taxonomy" id="456999"/>
    <lineage>
        <taxon>Eukaryota</taxon>
        <taxon>Fungi</taxon>
        <taxon>Dikarya</taxon>
        <taxon>Basidiomycota</taxon>
        <taxon>Agaricomycotina</taxon>
        <taxon>Agaricomycetes</taxon>
        <taxon>Cantharellales</taxon>
        <taxon>Ceratobasidiaceae</taxon>
        <taxon>Rhizoctonia</taxon>
    </lineage>
</organism>